<dbReference type="eggNOG" id="COG4251">
    <property type="taxonomic scope" value="Bacteria"/>
</dbReference>
<dbReference type="SUPFAM" id="SSF52833">
    <property type="entry name" value="Thioredoxin-like"/>
    <property type="match status" value="1"/>
</dbReference>
<gene>
    <name evidence="2" type="ORF">Mic7113_4835</name>
</gene>
<dbReference type="SMART" id="SM01248">
    <property type="entry name" value="KaiB"/>
    <property type="match status" value="1"/>
</dbReference>
<dbReference type="InterPro" id="IPR011649">
    <property type="entry name" value="KaiB_domain"/>
</dbReference>
<dbReference type="CDD" id="cd02978">
    <property type="entry name" value="KaiB_like"/>
    <property type="match status" value="1"/>
</dbReference>
<evidence type="ECO:0000313" key="3">
    <source>
        <dbReference type="Proteomes" id="UP000010471"/>
    </source>
</evidence>
<dbReference type="GO" id="GO:0048511">
    <property type="term" value="P:rhythmic process"/>
    <property type="evidence" value="ECO:0007669"/>
    <property type="project" value="InterPro"/>
</dbReference>
<dbReference type="PANTHER" id="PTHR41709">
    <property type="entry name" value="KAIB-LIKE PROTEIN 1"/>
    <property type="match status" value="1"/>
</dbReference>
<organism evidence="2 3">
    <name type="scientific">Allocoleopsis franciscana PCC 7113</name>
    <dbReference type="NCBI Taxonomy" id="1173027"/>
    <lineage>
        <taxon>Bacteria</taxon>
        <taxon>Bacillati</taxon>
        <taxon>Cyanobacteriota</taxon>
        <taxon>Cyanophyceae</taxon>
        <taxon>Coleofasciculales</taxon>
        <taxon>Coleofasciculaceae</taxon>
        <taxon>Allocoleopsis</taxon>
        <taxon>Allocoleopsis franciscana</taxon>
    </lineage>
</organism>
<sequence>MENESTNNSSEAFEQAISISELDDRYYCLRLYIAGTTIHSIRAIENIKRICEGYLQGRYELEVIDVYQQPGFGKQENILAVPTLIKRLPPPLQRVIGDMSKTEKVLVGLDIVPKKT</sequence>
<dbReference type="PANTHER" id="PTHR41709:SF2">
    <property type="entry name" value="CIRCADIAN CLOCK PROTEIN KAIB2"/>
    <property type="match status" value="1"/>
</dbReference>
<dbReference type="HOGENOM" id="CLU_144073_1_0_3"/>
<dbReference type="Gene3D" id="3.40.30.10">
    <property type="entry name" value="Glutaredoxin"/>
    <property type="match status" value="1"/>
</dbReference>
<reference evidence="2 3" key="1">
    <citation type="submission" date="2012-06" db="EMBL/GenBank/DDBJ databases">
        <title>Finished chromosome of genome of Microcoleus sp. PCC 7113.</title>
        <authorList>
            <consortium name="US DOE Joint Genome Institute"/>
            <person name="Gugger M."/>
            <person name="Coursin T."/>
            <person name="Rippka R."/>
            <person name="Tandeau De Marsac N."/>
            <person name="Huntemann M."/>
            <person name="Wei C.-L."/>
            <person name="Han J."/>
            <person name="Detter J.C."/>
            <person name="Han C."/>
            <person name="Tapia R."/>
            <person name="Chen A."/>
            <person name="Kyrpides N."/>
            <person name="Mavromatis K."/>
            <person name="Markowitz V."/>
            <person name="Szeto E."/>
            <person name="Ivanova N."/>
            <person name="Pagani I."/>
            <person name="Pati A."/>
            <person name="Goodwin L."/>
            <person name="Nordberg H.P."/>
            <person name="Cantor M.N."/>
            <person name="Hua S.X."/>
            <person name="Woyke T."/>
            <person name="Kerfeld C.A."/>
        </authorList>
    </citation>
    <scope>NUCLEOTIDE SEQUENCE [LARGE SCALE GENOMIC DNA]</scope>
    <source>
        <strain evidence="2 3">PCC 7113</strain>
    </source>
</reference>
<name>K9WJX8_9CYAN</name>
<protein>
    <submittedName>
        <fullName evidence="2">KaiB domain-containing protein</fullName>
    </submittedName>
</protein>
<dbReference type="Proteomes" id="UP000010471">
    <property type="component" value="Chromosome"/>
</dbReference>
<dbReference type="EMBL" id="CP003630">
    <property type="protein sequence ID" value="AFZ20503.1"/>
    <property type="molecule type" value="Genomic_DNA"/>
</dbReference>
<dbReference type="OrthoDB" id="5458519at2"/>
<accession>K9WJX8</accession>
<evidence type="ECO:0000313" key="2">
    <source>
        <dbReference type="EMBL" id="AFZ20503.1"/>
    </source>
</evidence>
<evidence type="ECO:0000259" key="1">
    <source>
        <dbReference type="SMART" id="SM01248"/>
    </source>
</evidence>
<keyword evidence="3" id="KW-1185">Reference proteome</keyword>
<dbReference type="RefSeq" id="WP_015184638.1">
    <property type="nucleotide sequence ID" value="NC_019738.1"/>
</dbReference>
<feature type="domain" description="KaiB" evidence="1">
    <location>
        <begin position="30"/>
        <end position="111"/>
    </location>
</feature>
<proteinExistence type="predicted"/>
<dbReference type="STRING" id="1173027.Mic7113_4835"/>
<dbReference type="AlphaFoldDB" id="K9WJX8"/>
<dbReference type="InterPro" id="IPR039022">
    <property type="entry name" value="KaiB-like"/>
</dbReference>
<dbReference type="Pfam" id="PF07689">
    <property type="entry name" value="KaiB"/>
    <property type="match status" value="1"/>
</dbReference>
<dbReference type="InterPro" id="IPR036249">
    <property type="entry name" value="Thioredoxin-like_sf"/>
</dbReference>
<dbReference type="KEGG" id="mic:Mic7113_4835"/>